<evidence type="ECO:0000313" key="2">
    <source>
        <dbReference type="Proteomes" id="UP000270471"/>
    </source>
</evidence>
<dbReference type="SUPFAM" id="SSF52058">
    <property type="entry name" value="L domain-like"/>
    <property type="match status" value="1"/>
</dbReference>
<dbReference type="AlphaFoldDB" id="A0A3M0I8C3"/>
<dbReference type="Gene3D" id="3.80.10.10">
    <property type="entry name" value="Ribonuclease Inhibitor"/>
    <property type="match status" value="1"/>
</dbReference>
<sequence>MAMRKIDPEFDRSVTRAIGHGFPVTAQECESVTELVMQRVRDLGPIADFRSLERLIMVGCDPVSVRRIESLAKLRMLSIEDSALRDISGIESLPILNFSMPRDFVADIEPLLHVPTLLQVDVTGNPLSDVSYQEIIPKLVEKGCRVQFSQELEWRVTVRLQAAGVGVACYESARGYRLCRPGLGLTDAPQYGHPVITKEDAEGLLKGDPEESLRFFS</sequence>
<dbReference type="EMBL" id="PENI01000008">
    <property type="protein sequence ID" value="RMB85095.1"/>
    <property type="molecule type" value="Genomic_DNA"/>
</dbReference>
<organism evidence="1 2">
    <name type="scientific">Streptomyces shenzhenensis</name>
    <dbReference type="NCBI Taxonomy" id="943815"/>
    <lineage>
        <taxon>Bacteria</taxon>
        <taxon>Bacillati</taxon>
        <taxon>Actinomycetota</taxon>
        <taxon>Actinomycetes</taxon>
        <taxon>Kitasatosporales</taxon>
        <taxon>Streptomycetaceae</taxon>
        <taxon>Streptomyces</taxon>
    </lineage>
</organism>
<dbReference type="Proteomes" id="UP000270471">
    <property type="component" value="Unassembled WGS sequence"/>
</dbReference>
<accession>A0A3M0I8C3</accession>
<protein>
    <recommendedName>
        <fullName evidence="3">Leucine-rich repeat domain-containing protein</fullName>
    </recommendedName>
</protein>
<keyword evidence="2" id="KW-1185">Reference proteome</keyword>
<gene>
    <name evidence="1" type="ORF">CTZ28_15910</name>
</gene>
<proteinExistence type="predicted"/>
<evidence type="ECO:0008006" key="3">
    <source>
        <dbReference type="Google" id="ProtNLM"/>
    </source>
</evidence>
<comment type="caution">
    <text evidence="1">The sequence shown here is derived from an EMBL/GenBank/DDBJ whole genome shotgun (WGS) entry which is preliminary data.</text>
</comment>
<name>A0A3M0I8C3_9ACTN</name>
<reference evidence="1 2" key="1">
    <citation type="submission" date="2017-11" db="EMBL/GenBank/DDBJ databases">
        <title>Draft genome of actinobacteria isolated from guarana (Paullinia cupana (Mart.) Ducke.</title>
        <authorList>
            <person name="Siqueira K.A."/>
            <person name="Liotti R.G."/>
            <person name="Mendes T.A.O."/>
            <person name="Soares M.A."/>
        </authorList>
    </citation>
    <scope>NUCLEOTIDE SEQUENCE [LARGE SCALE GENOMIC DNA]</scope>
    <source>
        <strain evidence="1 2">193</strain>
    </source>
</reference>
<evidence type="ECO:0000313" key="1">
    <source>
        <dbReference type="EMBL" id="RMB85095.1"/>
    </source>
</evidence>
<dbReference type="InterPro" id="IPR032675">
    <property type="entry name" value="LRR_dom_sf"/>
</dbReference>